<protein>
    <recommendedName>
        <fullName evidence="6">Amine oxidase</fullName>
        <ecNumber evidence="6">1.4.3.-</ecNumber>
    </recommendedName>
</protein>
<dbReference type="SUPFAM" id="SSF51905">
    <property type="entry name" value="FAD/NAD(P)-binding domain"/>
    <property type="match status" value="1"/>
</dbReference>
<evidence type="ECO:0000313" key="9">
    <source>
        <dbReference type="EMBL" id="OLN89321.1"/>
    </source>
</evidence>
<evidence type="ECO:0000313" key="10">
    <source>
        <dbReference type="Proteomes" id="UP000186583"/>
    </source>
</evidence>
<gene>
    <name evidence="9" type="ORF">CCHL11_08983</name>
</gene>
<feature type="binding site" evidence="5">
    <location>
        <position position="220"/>
    </location>
    <ligand>
        <name>FAD</name>
        <dbReference type="ChEBI" id="CHEBI:57692"/>
    </ligand>
</feature>
<dbReference type="EC" id="1.4.3.-" evidence="6"/>
<proteinExistence type="inferred from homology"/>
<dbReference type="AlphaFoldDB" id="A0A1Q8RWT5"/>
<dbReference type="Proteomes" id="UP000186583">
    <property type="component" value="Unassembled WGS sequence"/>
</dbReference>
<dbReference type="InterPro" id="IPR050703">
    <property type="entry name" value="Flavin_MAO"/>
</dbReference>
<comment type="catalytic activity">
    <reaction evidence="4">
        <text>a secondary aliphatic amine + O2 + H2O = a primary amine + an aldehyde + H2O2</text>
        <dbReference type="Rhea" id="RHEA:26414"/>
        <dbReference type="ChEBI" id="CHEBI:15377"/>
        <dbReference type="ChEBI" id="CHEBI:15379"/>
        <dbReference type="ChEBI" id="CHEBI:16240"/>
        <dbReference type="ChEBI" id="CHEBI:17478"/>
        <dbReference type="ChEBI" id="CHEBI:58855"/>
        <dbReference type="ChEBI" id="CHEBI:65296"/>
        <dbReference type="EC" id="1.4.3.4"/>
    </reaction>
</comment>
<keyword evidence="3 6" id="KW-0560">Oxidoreductase</keyword>
<evidence type="ECO:0000256" key="1">
    <source>
        <dbReference type="ARBA" id="ARBA00001974"/>
    </source>
</evidence>
<dbReference type="Gene3D" id="3.50.50.60">
    <property type="entry name" value="FAD/NAD(P)-binding domain"/>
    <property type="match status" value="1"/>
</dbReference>
<keyword evidence="6" id="KW-0285">Flavoprotein</keyword>
<dbReference type="Gene3D" id="3.90.660.10">
    <property type="match status" value="1"/>
</dbReference>
<dbReference type="GO" id="GO:0097621">
    <property type="term" value="F:monoamine oxidase activity"/>
    <property type="evidence" value="ECO:0007669"/>
    <property type="project" value="UniProtKB-EC"/>
</dbReference>
<accession>A0A1Q8RWT5</accession>
<sequence>MSAYNLSQAGHKTLLLEARHRIGGRSWTLPLRSNPDAIIEMGATWINETSQPFSYRITKEFDIETEEQYEEGAVIEQDEEGNIDRGSYQPEKRKRSLGSVEKFYIALGIAAETVDINNFNKFPEDKDVTMSEWAAKLKLGNETAVQAACDTLVRGIVGRDAHEVGAHYFLDYVKSGDGLASLTNDLEGAQQLKFKKGTSAITDALANAMPEGRIWLNSPVDEITQHGDGEVHVRTKSGLRCKAKKVIVAIPTNTYTKIHFTPPLPEDKRALVTRTMPGIYAKVLINYASPWWREAGLAGKFRSIIGPIGFSFDTSDLDAQQYSLAIFVTGHVAAAWHQLTDLGREEAIIEHLAELAGPELADKARDVTEINTVEWTKEDYLWGGPTCAMRPGMLRKYGEALREPFGDLHFGGGETAYEWKGYLEGALLAGVRAAEEVLESLGDPN</sequence>
<feature type="binding site" evidence="5">
    <location>
        <begin position="17"/>
        <end position="18"/>
    </location>
    <ligand>
        <name>FAD</name>
        <dbReference type="ChEBI" id="CHEBI:57692"/>
    </ligand>
</feature>
<dbReference type="SUPFAM" id="SSF54373">
    <property type="entry name" value="FAD-linked reductases, C-terminal domain"/>
    <property type="match status" value="1"/>
</dbReference>
<organism evidence="9 10">
    <name type="scientific">Colletotrichum chlorophyti</name>
    <dbReference type="NCBI Taxonomy" id="708187"/>
    <lineage>
        <taxon>Eukaryota</taxon>
        <taxon>Fungi</taxon>
        <taxon>Dikarya</taxon>
        <taxon>Ascomycota</taxon>
        <taxon>Pezizomycotina</taxon>
        <taxon>Sordariomycetes</taxon>
        <taxon>Hypocreomycetidae</taxon>
        <taxon>Glomerellales</taxon>
        <taxon>Glomerellaceae</taxon>
        <taxon>Colletotrichum</taxon>
    </lineage>
</organism>
<name>A0A1Q8RWT5_9PEZI</name>
<dbReference type="PANTHER" id="PTHR43563:SF14">
    <property type="entry name" value="AMINE OXIDASE"/>
    <property type="match status" value="1"/>
</dbReference>
<comment type="cofactor">
    <cofactor evidence="1 6">
        <name>FAD</name>
        <dbReference type="ChEBI" id="CHEBI:57692"/>
    </cofactor>
</comment>
<comment type="caution">
    <text evidence="9">The sequence shown here is derived from an EMBL/GenBank/DDBJ whole genome shotgun (WGS) entry which is preliminary data.</text>
</comment>
<evidence type="ECO:0000256" key="3">
    <source>
        <dbReference type="ARBA" id="ARBA00023002"/>
    </source>
</evidence>
<keyword evidence="6" id="KW-0274">FAD</keyword>
<dbReference type="OrthoDB" id="5046242at2759"/>
<feature type="region of interest" description="Disordered" evidence="7">
    <location>
        <begin position="72"/>
        <end position="91"/>
    </location>
</feature>
<dbReference type="InterPro" id="IPR002937">
    <property type="entry name" value="Amino_oxidase"/>
</dbReference>
<evidence type="ECO:0000256" key="2">
    <source>
        <dbReference type="ARBA" id="ARBA00005995"/>
    </source>
</evidence>
<feature type="domain" description="Amine oxidase" evidence="8">
    <location>
        <begin position="2"/>
        <end position="438"/>
    </location>
</feature>
<feature type="binding site" evidence="5">
    <location>
        <position position="327"/>
    </location>
    <ligand>
        <name>substrate</name>
    </ligand>
</feature>
<dbReference type="PRINTS" id="PR00757">
    <property type="entry name" value="AMINEOXDASEF"/>
</dbReference>
<dbReference type="STRING" id="708187.A0A1Q8RWT5"/>
<reference evidence="9 10" key="1">
    <citation type="submission" date="2016-11" db="EMBL/GenBank/DDBJ databases">
        <title>Draft Genome Assembly of Colletotrichum chlorophyti a pathogen of herbaceous plants.</title>
        <authorList>
            <person name="Gan P."/>
            <person name="Narusaka M."/>
            <person name="Tsushima A."/>
            <person name="Narusaka Y."/>
            <person name="Takano Y."/>
            <person name="Shirasu K."/>
        </authorList>
    </citation>
    <scope>NUCLEOTIDE SEQUENCE [LARGE SCALE GENOMIC DNA]</scope>
    <source>
        <strain evidence="9 10">NTL11</strain>
    </source>
</reference>
<evidence type="ECO:0000256" key="5">
    <source>
        <dbReference type="PIRSR" id="PIRSR601613-1"/>
    </source>
</evidence>
<evidence type="ECO:0000256" key="4">
    <source>
        <dbReference type="ARBA" id="ARBA00048448"/>
    </source>
</evidence>
<dbReference type="Pfam" id="PF01593">
    <property type="entry name" value="Amino_oxidase"/>
    <property type="match status" value="1"/>
</dbReference>
<feature type="binding site" evidence="5">
    <location>
        <position position="414"/>
    </location>
    <ligand>
        <name>FAD</name>
        <dbReference type="ChEBI" id="CHEBI:57692"/>
    </ligand>
</feature>
<comment type="similarity">
    <text evidence="2 6">Belongs to the flavin monoamine oxidase family.</text>
</comment>
<evidence type="ECO:0000256" key="6">
    <source>
        <dbReference type="RuleBase" id="RU362067"/>
    </source>
</evidence>
<dbReference type="Gene3D" id="1.10.405.10">
    <property type="entry name" value="Guanine Nucleotide Dissociation Inhibitor, domain 1"/>
    <property type="match status" value="1"/>
</dbReference>
<evidence type="ECO:0000256" key="7">
    <source>
        <dbReference type="SAM" id="MobiDB-lite"/>
    </source>
</evidence>
<dbReference type="PANTHER" id="PTHR43563">
    <property type="entry name" value="AMINE OXIDASE"/>
    <property type="match status" value="1"/>
</dbReference>
<dbReference type="InterPro" id="IPR036188">
    <property type="entry name" value="FAD/NAD-bd_sf"/>
</dbReference>
<evidence type="ECO:0000259" key="8">
    <source>
        <dbReference type="Pfam" id="PF01593"/>
    </source>
</evidence>
<keyword evidence="10" id="KW-1185">Reference proteome</keyword>
<dbReference type="InterPro" id="IPR001613">
    <property type="entry name" value="Flavin_amine_oxidase"/>
</dbReference>
<dbReference type="EMBL" id="MPGH01000077">
    <property type="protein sequence ID" value="OLN89321.1"/>
    <property type="molecule type" value="Genomic_DNA"/>
</dbReference>